<evidence type="ECO:0000256" key="1">
    <source>
        <dbReference type="ARBA" id="ARBA00004496"/>
    </source>
</evidence>
<dbReference type="AlphaFoldDB" id="A0A4W5LIF8"/>
<keyword evidence="3" id="KW-0597">Phosphoprotein</keyword>
<dbReference type="PANTHER" id="PTHR35971:SF4">
    <property type="entry name" value="OBSCURIN"/>
    <property type="match status" value="1"/>
</dbReference>
<comment type="subcellular location">
    <subcellularLocation>
        <location evidence="1">Cytoplasm</location>
    </subcellularLocation>
</comment>
<dbReference type="InterPro" id="IPR052385">
    <property type="entry name" value="Obscurin/Obscurin-like_Reg"/>
</dbReference>
<accession>A0A4W5LIF8</accession>
<dbReference type="Pfam" id="PF07679">
    <property type="entry name" value="I-set"/>
    <property type="match status" value="1"/>
</dbReference>
<evidence type="ECO:0000256" key="4">
    <source>
        <dbReference type="ARBA" id="ARBA00023157"/>
    </source>
</evidence>
<reference evidence="7" key="1">
    <citation type="submission" date="2018-06" db="EMBL/GenBank/DDBJ databases">
        <title>Genome assembly of Danube salmon.</title>
        <authorList>
            <person name="Macqueen D.J."/>
            <person name="Gundappa M.K."/>
        </authorList>
    </citation>
    <scope>NUCLEOTIDE SEQUENCE [LARGE SCALE GENOMIC DNA]</scope>
</reference>
<organism evidence="6 7">
    <name type="scientific">Hucho hucho</name>
    <name type="common">huchen</name>
    <dbReference type="NCBI Taxonomy" id="62062"/>
    <lineage>
        <taxon>Eukaryota</taxon>
        <taxon>Metazoa</taxon>
        <taxon>Chordata</taxon>
        <taxon>Craniata</taxon>
        <taxon>Vertebrata</taxon>
        <taxon>Euteleostomi</taxon>
        <taxon>Actinopterygii</taxon>
        <taxon>Neopterygii</taxon>
        <taxon>Teleostei</taxon>
        <taxon>Protacanthopterygii</taxon>
        <taxon>Salmoniformes</taxon>
        <taxon>Salmonidae</taxon>
        <taxon>Salmoninae</taxon>
        <taxon>Hucho</taxon>
    </lineage>
</organism>
<evidence type="ECO:0000256" key="2">
    <source>
        <dbReference type="ARBA" id="ARBA00022490"/>
    </source>
</evidence>
<dbReference type="Ensembl" id="ENSHHUT00000026189.1">
    <property type="protein sequence ID" value="ENSHHUP00000025205.1"/>
    <property type="gene ID" value="ENSHHUG00000015899.1"/>
</dbReference>
<evidence type="ECO:0000313" key="7">
    <source>
        <dbReference type="Proteomes" id="UP000314982"/>
    </source>
</evidence>
<protein>
    <recommendedName>
        <fullName evidence="5">Immunoglobulin I-set domain-containing protein</fullName>
    </recommendedName>
</protein>
<dbReference type="Proteomes" id="UP000314982">
    <property type="component" value="Unassembled WGS sequence"/>
</dbReference>
<dbReference type="InterPro" id="IPR013098">
    <property type="entry name" value="Ig_I-set"/>
</dbReference>
<dbReference type="Gene3D" id="2.60.40.10">
    <property type="entry name" value="Immunoglobulins"/>
    <property type="match status" value="1"/>
</dbReference>
<sequence length="135" mass="15557">MDMNYVFFSVRRLMIVRHLEHVKVEEDSNATFTCELNYVVANVQWLLNNNHLNANTVTRIQNMGTIHSLTIKNLRPQESRVTFKAGLLTESTSLKVKEKPAVFLRSLEDMSGEEEGKVCLQCETSKETVTPVWRK</sequence>
<reference evidence="6" key="2">
    <citation type="submission" date="2025-08" db="UniProtKB">
        <authorList>
            <consortium name="Ensembl"/>
        </authorList>
    </citation>
    <scope>IDENTIFICATION</scope>
</reference>
<reference evidence="6" key="3">
    <citation type="submission" date="2025-09" db="UniProtKB">
        <authorList>
            <consortium name="Ensembl"/>
        </authorList>
    </citation>
    <scope>IDENTIFICATION</scope>
</reference>
<keyword evidence="4" id="KW-1015">Disulfide bond</keyword>
<feature type="domain" description="Immunoglobulin I-set" evidence="5">
    <location>
        <begin position="15"/>
        <end position="79"/>
    </location>
</feature>
<dbReference type="STRING" id="62062.ENSHHUP00000025205"/>
<evidence type="ECO:0000259" key="5">
    <source>
        <dbReference type="Pfam" id="PF07679"/>
    </source>
</evidence>
<dbReference type="InterPro" id="IPR036179">
    <property type="entry name" value="Ig-like_dom_sf"/>
</dbReference>
<keyword evidence="2" id="KW-0963">Cytoplasm</keyword>
<dbReference type="GO" id="GO:0005737">
    <property type="term" value="C:cytoplasm"/>
    <property type="evidence" value="ECO:0007669"/>
    <property type="project" value="UniProtKB-SubCell"/>
</dbReference>
<dbReference type="SUPFAM" id="SSF48726">
    <property type="entry name" value="Immunoglobulin"/>
    <property type="match status" value="1"/>
</dbReference>
<name>A0A4W5LIF8_9TELE</name>
<evidence type="ECO:0000313" key="6">
    <source>
        <dbReference type="Ensembl" id="ENSHHUP00000025205.1"/>
    </source>
</evidence>
<dbReference type="InterPro" id="IPR013783">
    <property type="entry name" value="Ig-like_fold"/>
</dbReference>
<proteinExistence type="predicted"/>
<evidence type="ECO:0000256" key="3">
    <source>
        <dbReference type="ARBA" id="ARBA00022553"/>
    </source>
</evidence>
<dbReference type="PANTHER" id="PTHR35971">
    <property type="entry name" value="SI:DKEY-31G6.6"/>
    <property type="match status" value="1"/>
</dbReference>
<keyword evidence="7" id="KW-1185">Reference proteome</keyword>